<evidence type="ECO:0000256" key="5">
    <source>
        <dbReference type="ARBA" id="ARBA00022723"/>
    </source>
</evidence>
<dbReference type="Gene3D" id="3.30.420.10">
    <property type="entry name" value="Ribonuclease H-like superfamily/Ribonuclease H"/>
    <property type="match status" value="1"/>
</dbReference>
<dbReference type="PROSITE" id="PS50879">
    <property type="entry name" value="RNASE_H_1"/>
    <property type="match status" value="1"/>
</dbReference>
<dbReference type="PANTHER" id="PTHR10642:SF26">
    <property type="entry name" value="RIBONUCLEASE H1"/>
    <property type="match status" value="1"/>
</dbReference>
<gene>
    <name evidence="9" type="ORF">WOLCODRAFT_95050</name>
</gene>
<evidence type="ECO:0000256" key="3">
    <source>
        <dbReference type="ARBA" id="ARBA00012180"/>
    </source>
</evidence>
<sequence length="257" mass="28264">MATTSPNVHGPTSGLTTTYAEHGLPAHAIGPQAIINRQMRFCDFLLETCAPGQLSTTCPMCGRFIARCCAHYKYINSDVVQCHDWMVVFTDGACLSNGRRSATAGIGVAIGTADEHQWAIPIDDDVDDSKRSSQRAELLAAIEGLRLLSKTDRDHTSTAANLGKGQKRTGWIITTDSEYVVKGMTLWLPNWRANRWRGTNGKEPANLDLFRKLEAEIMLQEELYAVDVGFWHIKRKYNSMADCLAKAAAQHAPPASA</sequence>
<dbReference type="EC" id="3.1.26.4" evidence="3"/>
<comment type="catalytic activity">
    <reaction evidence="1">
        <text>Endonucleolytic cleavage to 5'-phosphomonoester.</text>
        <dbReference type="EC" id="3.1.26.4"/>
    </reaction>
</comment>
<accession>A0A2H3JC16</accession>
<keyword evidence="6" id="KW-0255">Endonuclease</keyword>
<dbReference type="GO" id="GO:0003676">
    <property type="term" value="F:nucleic acid binding"/>
    <property type="evidence" value="ECO:0007669"/>
    <property type="project" value="InterPro"/>
</dbReference>
<evidence type="ECO:0000313" key="10">
    <source>
        <dbReference type="Proteomes" id="UP000218811"/>
    </source>
</evidence>
<dbReference type="OrthoDB" id="407198at2759"/>
<dbReference type="GO" id="GO:0004523">
    <property type="term" value="F:RNA-DNA hybrid ribonuclease activity"/>
    <property type="evidence" value="ECO:0007669"/>
    <property type="project" value="UniProtKB-EC"/>
</dbReference>
<protein>
    <recommendedName>
        <fullName evidence="3">ribonuclease H</fullName>
        <ecNumber evidence="3">3.1.26.4</ecNumber>
    </recommendedName>
</protein>
<proteinExistence type="inferred from homology"/>
<evidence type="ECO:0000256" key="1">
    <source>
        <dbReference type="ARBA" id="ARBA00000077"/>
    </source>
</evidence>
<evidence type="ECO:0000256" key="4">
    <source>
        <dbReference type="ARBA" id="ARBA00022722"/>
    </source>
</evidence>
<comment type="similarity">
    <text evidence="2">Belongs to the RNase H family.</text>
</comment>
<keyword evidence="4" id="KW-0540">Nuclease</keyword>
<dbReference type="InterPro" id="IPR036397">
    <property type="entry name" value="RNaseH_sf"/>
</dbReference>
<dbReference type="GO" id="GO:0043137">
    <property type="term" value="P:DNA replication, removal of RNA primer"/>
    <property type="evidence" value="ECO:0007669"/>
    <property type="project" value="TreeGrafter"/>
</dbReference>
<keyword evidence="10" id="KW-1185">Reference proteome</keyword>
<dbReference type="SUPFAM" id="SSF53098">
    <property type="entry name" value="Ribonuclease H-like"/>
    <property type="match status" value="1"/>
</dbReference>
<keyword evidence="5" id="KW-0479">Metal-binding</keyword>
<dbReference type="AlphaFoldDB" id="A0A2H3JC16"/>
<evidence type="ECO:0000259" key="8">
    <source>
        <dbReference type="PROSITE" id="PS50879"/>
    </source>
</evidence>
<evidence type="ECO:0000256" key="7">
    <source>
        <dbReference type="ARBA" id="ARBA00022801"/>
    </source>
</evidence>
<dbReference type="OMA" id="ESERICH"/>
<dbReference type="PANTHER" id="PTHR10642">
    <property type="entry name" value="RIBONUCLEASE H1"/>
    <property type="match status" value="1"/>
</dbReference>
<dbReference type="CDD" id="cd13934">
    <property type="entry name" value="RNase_H_Dikarya_like"/>
    <property type="match status" value="1"/>
</dbReference>
<evidence type="ECO:0000256" key="6">
    <source>
        <dbReference type="ARBA" id="ARBA00022759"/>
    </source>
</evidence>
<dbReference type="InterPro" id="IPR012337">
    <property type="entry name" value="RNaseH-like_sf"/>
</dbReference>
<name>A0A2H3JC16_WOLCO</name>
<dbReference type="STRING" id="742152.A0A2H3JC16"/>
<reference evidence="9 10" key="1">
    <citation type="journal article" date="2012" name="Science">
        <title>The Paleozoic origin of enzymatic lignin decomposition reconstructed from 31 fungal genomes.</title>
        <authorList>
            <person name="Floudas D."/>
            <person name="Binder M."/>
            <person name="Riley R."/>
            <person name="Barry K."/>
            <person name="Blanchette R.A."/>
            <person name="Henrissat B."/>
            <person name="Martinez A.T."/>
            <person name="Otillar R."/>
            <person name="Spatafora J.W."/>
            <person name="Yadav J.S."/>
            <person name="Aerts A."/>
            <person name="Benoit I."/>
            <person name="Boyd A."/>
            <person name="Carlson A."/>
            <person name="Copeland A."/>
            <person name="Coutinho P.M."/>
            <person name="de Vries R.P."/>
            <person name="Ferreira P."/>
            <person name="Findley K."/>
            <person name="Foster B."/>
            <person name="Gaskell J."/>
            <person name="Glotzer D."/>
            <person name="Gorecki P."/>
            <person name="Heitman J."/>
            <person name="Hesse C."/>
            <person name="Hori C."/>
            <person name="Igarashi K."/>
            <person name="Jurgens J.A."/>
            <person name="Kallen N."/>
            <person name="Kersten P."/>
            <person name="Kohler A."/>
            <person name="Kuees U."/>
            <person name="Kumar T.K.A."/>
            <person name="Kuo A."/>
            <person name="LaButti K."/>
            <person name="Larrondo L.F."/>
            <person name="Lindquist E."/>
            <person name="Ling A."/>
            <person name="Lombard V."/>
            <person name="Lucas S."/>
            <person name="Lundell T."/>
            <person name="Martin R."/>
            <person name="McLaughlin D.J."/>
            <person name="Morgenstern I."/>
            <person name="Morin E."/>
            <person name="Murat C."/>
            <person name="Nagy L.G."/>
            <person name="Nolan M."/>
            <person name="Ohm R.A."/>
            <person name="Patyshakuliyeva A."/>
            <person name="Rokas A."/>
            <person name="Ruiz-Duenas F.J."/>
            <person name="Sabat G."/>
            <person name="Salamov A."/>
            <person name="Samejima M."/>
            <person name="Schmutz J."/>
            <person name="Slot J.C."/>
            <person name="St John F."/>
            <person name="Stenlid J."/>
            <person name="Sun H."/>
            <person name="Sun S."/>
            <person name="Syed K."/>
            <person name="Tsang A."/>
            <person name="Wiebenga A."/>
            <person name="Young D."/>
            <person name="Pisabarro A."/>
            <person name="Eastwood D.C."/>
            <person name="Martin F."/>
            <person name="Cullen D."/>
            <person name="Grigoriev I.V."/>
            <person name="Hibbett D.S."/>
        </authorList>
    </citation>
    <scope>NUCLEOTIDE SEQUENCE [LARGE SCALE GENOMIC DNA]</scope>
    <source>
        <strain evidence="9 10">MD-104</strain>
    </source>
</reference>
<organism evidence="9 10">
    <name type="scientific">Wolfiporia cocos (strain MD-104)</name>
    <name type="common">Brown rot fungus</name>
    <dbReference type="NCBI Taxonomy" id="742152"/>
    <lineage>
        <taxon>Eukaryota</taxon>
        <taxon>Fungi</taxon>
        <taxon>Dikarya</taxon>
        <taxon>Basidiomycota</taxon>
        <taxon>Agaricomycotina</taxon>
        <taxon>Agaricomycetes</taxon>
        <taxon>Polyporales</taxon>
        <taxon>Phaeolaceae</taxon>
        <taxon>Wolfiporia</taxon>
    </lineage>
</organism>
<dbReference type="EMBL" id="KB467831">
    <property type="protein sequence ID" value="PCH34224.1"/>
    <property type="molecule type" value="Genomic_DNA"/>
</dbReference>
<dbReference type="InterPro" id="IPR050092">
    <property type="entry name" value="RNase_H"/>
</dbReference>
<dbReference type="InterPro" id="IPR002156">
    <property type="entry name" value="RNaseH_domain"/>
</dbReference>
<dbReference type="Proteomes" id="UP000218811">
    <property type="component" value="Unassembled WGS sequence"/>
</dbReference>
<dbReference type="Pfam" id="PF00075">
    <property type="entry name" value="RNase_H"/>
    <property type="match status" value="1"/>
</dbReference>
<keyword evidence="7" id="KW-0378">Hydrolase</keyword>
<evidence type="ECO:0000313" key="9">
    <source>
        <dbReference type="EMBL" id="PCH34224.1"/>
    </source>
</evidence>
<dbReference type="GO" id="GO:0046872">
    <property type="term" value="F:metal ion binding"/>
    <property type="evidence" value="ECO:0007669"/>
    <property type="project" value="UniProtKB-KW"/>
</dbReference>
<feature type="domain" description="RNase H type-1" evidence="8">
    <location>
        <begin position="82"/>
        <end position="250"/>
    </location>
</feature>
<evidence type="ECO:0000256" key="2">
    <source>
        <dbReference type="ARBA" id="ARBA00005300"/>
    </source>
</evidence>